<dbReference type="PANTHER" id="PTHR23501">
    <property type="entry name" value="MAJOR FACILITATOR SUPERFAMILY"/>
    <property type="match status" value="1"/>
</dbReference>
<dbReference type="Proteomes" id="UP000258309">
    <property type="component" value="Unassembled WGS sequence"/>
</dbReference>
<sequence length="604" mass="64942">MAESTQTKPEHVEIERSSPAPEMEITKVETYIEDDPHRAAVEDNPDKPEPMTLMKTLAIAFLGASLVAPVAIGLLLISPILDTIVDGVSGNPASIGWIPSSWSIASAVAFALAGEFSDIWGRKAVVIGGQVLTIIGGIVGATAHTINTVIVAQSLIGFGAGMIFICFAAIPEILPNKYRGAGLAYSELAINLPWGVVATLVASQIAQHATWKWLYWMIVIYAGFTGGGVLLFYYPPTRPRRDYDKTRRQQLAELDWIGILLYTCGLTVLLVGLGWAGSEGHAWKSASVIAPIVLGALTFFACFAYDWTIAKKPLFPFSLFSKLKEFSLILIVLFVAGMVFFSMASILPQCSTYVFDSDPIQVGIMQLPNGFGQLVGGAILPSFIHRIKHIRMQIIVAVAIQTIFTACYAATIPGHKAAWMALQFFGASTFAWSTLCGYVTVGVNVPLSELGLATGIVGTFRNSGGAVGISIFNTIRNGVLGSQLGPRVTKAALANGFPDDPQLLEALITAAKGAVLGKPTEVAFKGLPNVTPELISATVTAFRGAYAYAFQRVFYSTIPFGIIALIAAWFIEDASQYLTNHTAVHLQKDHIREVHVEEAHPENH</sequence>
<dbReference type="GO" id="GO:0022857">
    <property type="term" value="F:transmembrane transporter activity"/>
    <property type="evidence" value="ECO:0007669"/>
    <property type="project" value="InterPro"/>
</dbReference>
<feature type="transmembrane region" description="Helical" evidence="7">
    <location>
        <begin position="57"/>
        <end position="81"/>
    </location>
</feature>
<name>A0A3E2GV35_SCYLI</name>
<feature type="transmembrane region" description="Helical" evidence="7">
    <location>
        <begin position="149"/>
        <end position="170"/>
    </location>
</feature>
<feature type="transmembrane region" description="Helical" evidence="7">
    <location>
        <begin position="288"/>
        <end position="307"/>
    </location>
</feature>
<feature type="transmembrane region" description="Helical" evidence="7">
    <location>
        <begin position="182"/>
        <end position="201"/>
    </location>
</feature>
<dbReference type="Pfam" id="PF06609">
    <property type="entry name" value="TRI12"/>
    <property type="match status" value="1"/>
</dbReference>
<dbReference type="PROSITE" id="PS50850">
    <property type="entry name" value="MFS"/>
    <property type="match status" value="1"/>
</dbReference>
<dbReference type="OMA" id="WIAIFSM"/>
<keyword evidence="5 7" id="KW-0472">Membrane</keyword>
<gene>
    <name evidence="9" type="ORF">B7463_g11378</name>
</gene>
<evidence type="ECO:0000256" key="5">
    <source>
        <dbReference type="ARBA" id="ARBA00023136"/>
    </source>
</evidence>
<feature type="transmembrane region" description="Helical" evidence="7">
    <location>
        <begin position="417"/>
        <end position="441"/>
    </location>
</feature>
<feature type="non-terminal residue" evidence="9">
    <location>
        <position position="604"/>
    </location>
</feature>
<evidence type="ECO:0000256" key="1">
    <source>
        <dbReference type="ARBA" id="ARBA00004141"/>
    </source>
</evidence>
<dbReference type="InterPro" id="IPR010573">
    <property type="entry name" value="MFS_Str1/Tri12-like"/>
</dbReference>
<accession>A0A3E2GV35</accession>
<dbReference type="Gene3D" id="1.20.1720.10">
    <property type="entry name" value="Multidrug resistance protein D"/>
    <property type="match status" value="1"/>
</dbReference>
<feature type="transmembrane region" description="Helical" evidence="7">
    <location>
        <begin position="360"/>
        <end position="380"/>
    </location>
</feature>
<dbReference type="Gene3D" id="1.20.1250.20">
    <property type="entry name" value="MFS general substrate transporter like domains"/>
    <property type="match status" value="1"/>
</dbReference>
<comment type="subcellular location">
    <subcellularLocation>
        <location evidence="1">Membrane</location>
        <topology evidence="1">Multi-pass membrane protein</topology>
    </subcellularLocation>
</comment>
<keyword evidence="2" id="KW-0813">Transport</keyword>
<feature type="non-terminal residue" evidence="9">
    <location>
        <position position="1"/>
    </location>
</feature>
<dbReference type="EMBL" id="NCSJ02000381">
    <property type="protein sequence ID" value="RFU24960.1"/>
    <property type="molecule type" value="Genomic_DNA"/>
</dbReference>
<evidence type="ECO:0000256" key="7">
    <source>
        <dbReference type="SAM" id="Phobius"/>
    </source>
</evidence>
<dbReference type="AlphaFoldDB" id="A0A3E2GV35"/>
<proteinExistence type="predicted"/>
<organism evidence="9 10">
    <name type="scientific">Scytalidium lignicola</name>
    <name type="common">Hyphomycete</name>
    <dbReference type="NCBI Taxonomy" id="5539"/>
    <lineage>
        <taxon>Eukaryota</taxon>
        <taxon>Fungi</taxon>
        <taxon>Dikarya</taxon>
        <taxon>Ascomycota</taxon>
        <taxon>Pezizomycotina</taxon>
        <taxon>Leotiomycetes</taxon>
        <taxon>Leotiomycetes incertae sedis</taxon>
        <taxon>Scytalidium</taxon>
    </lineage>
</organism>
<dbReference type="PROSITE" id="PS00216">
    <property type="entry name" value="SUGAR_TRANSPORT_1"/>
    <property type="match status" value="1"/>
</dbReference>
<dbReference type="PANTHER" id="PTHR23501:SF195">
    <property type="entry name" value="PEP5"/>
    <property type="match status" value="1"/>
</dbReference>
<keyword evidence="10" id="KW-1185">Reference proteome</keyword>
<dbReference type="InterPro" id="IPR020846">
    <property type="entry name" value="MFS_dom"/>
</dbReference>
<feature type="transmembrane region" description="Helical" evidence="7">
    <location>
        <begin position="213"/>
        <end position="234"/>
    </location>
</feature>
<feature type="region of interest" description="Disordered" evidence="6">
    <location>
        <begin position="1"/>
        <end position="20"/>
    </location>
</feature>
<evidence type="ECO:0000256" key="4">
    <source>
        <dbReference type="ARBA" id="ARBA00022989"/>
    </source>
</evidence>
<evidence type="ECO:0000259" key="8">
    <source>
        <dbReference type="PROSITE" id="PS50850"/>
    </source>
</evidence>
<evidence type="ECO:0000313" key="10">
    <source>
        <dbReference type="Proteomes" id="UP000258309"/>
    </source>
</evidence>
<dbReference type="SUPFAM" id="SSF103473">
    <property type="entry name" value="MFS general substrate transporter"/>
    <property type="match status" value="1"/>
</dbReference>
<evidence type="ECO:0000256" key="2">
    <source>
        <dbReference type="ARBA" id="ARBA00022448"/>
    </source>
</evidence>
<evidence type="ECO:0000256" key="6">
    <source>
        <dbReference type="SAM" id="MobiDB-lite"/>
    </source>
</evidence>
<evidence type="ECO:0000313" key="9">
    <source>
        <dbReference type="EMBL" id="RFU24960.1"/>
    </source>
</evidence>
<keyword evidence="3 7" id="KW-0812">Transmembrane</keyword>
<feature type="transmembrane region" description="Helical" evidence="7">
    <location>
        <begin position="93"/>
        <end position="112"/>
    </location>
</feature>
<dbReference type="InterPro" id="IPR036259">
    <property type="entry name" value="MFS_trans_sf"/>
</dbReference>
<feature type="transmembrane region" description="Helical" evidence="7">
    <location>
        <begin position="553"/>
        <end position="571"/>
    </location>
</feature>
<feature type="transmembrane region" description="Helical" evidence="7">
    <location>
        <begin position="254"/>
        <end position="276"/>
    </location>
</feature>
<feature type="transmembrane region" description="Helical" evidence="7">
    <location>
        <begin position="328"/>
        <end position="348"/>
    </location>
</feature>
<dbReference type="GO" id="GO:0005886">
    <property type="term" value="C:plasma membrane"/>
    <property type="evidence" value="ECO:0007669"/>
    <property type="project" value="TreeGrafter"/>
</dbReference>
<keyword evidence="4 7" id="KW-1133">Transmembrane helix</keyword>
<feature type="transmembrane region" description="Helical" evidence="7">
    <location>
        <begin position="124"/>
        <end position="143"/>
    </location>
</feature>
<evidence type="ECO:0000256" key="3">
    <source>
        <dbReference type="ARBA" id="ARBA00022692"/>
    </source>
</evidence>
<reference evidence="9 10" key="1">
    <citation type="submission" date="2018-05" db="EMBL/GenBank/DDBJ databases">
        <title>Draft genome sequence of Scytalidium lignicola DSM 105466, a ubiquitous saprotrophic fungus.</title>
        <authorList>
            <person name="Buettner E."/>
            <person name="Gebauer A.M."/>
            <person name="Hofrichter M."/>
            <person name="Liers C."/>
            <person name="Kellner H."/>
        </authorList>
    </citation>
    <scope>NUCLEOTIDE SEQUENCE [LARGE SCALE GENOMIC DNA]</scope>
    <source>
        <strain evidence="9 10">DSM 105466</strain>
    </source>
</reference>
<protein>
    <recommendedName>
        <fullName evidence="8">Major facilitator superfamily (MFS) profile domain-containing protein</fullName>
    </recommendedName>
</protein>
<dbReference type="InterPro" id="IPR005829">
    <property type="entry name" value="Sugar_transporter_CS"/>
</dbReference>
<dbReference type="OrthoDB" id="4139357at2759"/>
<feature type="transmembrane region" description="Helical" evidence="7">
    <location>
        <begin position="392"/>
        <end position="411"/>
    </location>
</feature>
<comment type="caution">
    <text evidence="9">The sequence shown here is derived from an EMBL/GenBank/DDBJ whole genome shotgun (WGS) entry which is preliminary data.</text>
</comment>
<feature type="domain" description="Major facilitator superfamily (MFS) profile" evidence="8">
    <location>
        <begin position="57"/>
        <end position="576"/>
    </location>
</feature>